<gene>
    <name evidence="3" type="ORF">FB471_2521</name>
</gene>
<dbReference type="RefSeq" id="WP_141998024.1">
    <property type="nucleotide sequence ID" value="NZ_VFML01000001.1"/>
</dbReference>
<dbReference type="Gene3D" id="3.50.50.60">
    <property type="entry name" value="FAD/NAD(P)-binding domain"/>
    <property type="match status" value="1"/>
</dbReference>
<sequence length="483" mass="51764">MAEVLSSRRVVVLGAGVAGLLAASVLARELGQVTLVERDRLGRGCTPRKGVPQARHAHLLLGSGARAVEDLLPGTLNALLAGGARSIGMPDQILTLTPQGWMPRFAQVQFLIGCSRTFLENTLRDRVLRDARITLVENADVIGLTGDARRIGGALVRDRSTGETAPVEADFVVDATGASSDVPHWLEALGLAADEDIVDSGVGYATRLYRPCPQLREFPAICIQPDPNGAGHGGVLLPIEGGRWMVSVAGMRGYHPPADNAGYVEFAGKLRHSLIGELLASAKPLGGVRGFRTPPNRRRRFERVPHWPEGFVVLGDAVATYNPLYGHGMSVAALQAVALRETLRAHGDHAGLARRVQRAVVRTVEDAWTLASEQDTRYERTIGPKPGLLKKVGSRYAEQVGKAAAVRPEVTAALLDAYTLNTPLSSLLRPRTALAVLLRPRYQPDNAPPLTRPELASLRLASPRVLGADTGMNPTGRERKPDG</sequence>
<organism evidence="3 4">
    <name type="scientific">Amycolatopsis cihanbeyliensis</name>
    <dbReference type="NCBI Taxonomy" id="1128664"/>
    <lineage>
        <taxon>Bacteria</taxon>
        <taxon>Bacillati</taxon>
        <taxon>Actinomycetota</taxon>
        <taxon>Actinomycetes</taxon>
        <taxon>Pseudonocardiales</taxon>
        <taxon>Pseudonocardiaceae</taxon>
        <taxon>Amycolatopsis</taxon>
    </lineage>
</organism>
<dbReference type="PANTHER" id="PTHR43422">
    <property type="entry name" value="THIAMINE THIAZOLE SYNTHASE"/>
    <property type="match status" value="1"/>
</dbReference>
<dbReference type="GO" id="GO:0071949">
    <property type="term" value="F:FAD binding"/>
    <property type="evidence" value="ECO:0007669"/>
    <property type="project" value="InterPro"/>
</dbReference>
<dbReference type="AlphaFoldDB" id="A0A542DIA5"/>
<dbReference type="OrthoDB" id="9790035at2"/>
<accession>A0A542DIA5</accession>
<evidence type="ECO:0000313" key="4">
    <source>
        <dbReference type="Proteomes" id="UP000320876"/>
    </source>
</evidence>
<proteinExistence type="predicted"/>
<dbReference type="SUPFAM" id="SSF51905">
    <property type="entry name" value="FAD/NAD(P)-binding domain"/>
    <property type="match status" value="1"/>
</dbReference>
<dbReference type="InterPro" id="IPR036188">
    <property type="entry name" value="FAD/NAD-bd_sf"/>
</dbReference>
<dbReference type="InterPro" id="IPR002938">
    <property type="entry name" value="FAD-bd"/>
</dbReference>
<protein>
    <submittedName>
        <fullName evidence="3">Flavin-dependent dehydrogenase</fullName>
    </submittedName>
</protein>
<feature type="region of interest" description="Disordered" evidence="1">
    <location>
        <begin position="442"/>
        <end position="483"/>
    </location>
</feature>
<dbReference type="PRINTS" id="PR00420">
    <property type="entry name" value="RNGMNOXGNASE"/>
</dbReference>
<dbReference type="Proteomes" id="UP000320876">
    <property type="component" value="Unassembled WGS sequence"/>
</dbReference>
<keyword evidence="4" id="KW-1185">Reference proteome</keyword>
<dbReference type="PANTHER" id="PTHR43422:SF3">
    <property type="entry name" value="THIAMINE THIAZOLE SYNTHASE"/>
    <property type="match status" value="1"/>
</dbReference>
<evidence type="ECO:0000313" key="3">
    <source>
        <dbReference type="EMBL" id="TQJ02776.1"/>
    </source>
</evidence>
<comment type="caution">
    <text evidence="3">The sequence shown here is derived from an EMBL/GenBank/DDBJ whole genome shotgun (WGS) entry which is preliminary data.</text>
</comment>
<reference evidence="3 4" key="1">
    <citation type="submission" date="2019-06" db="EMBL/GenBank/DDBJ databases">
        <title>Sequencing the genomes of 1000 actinobacteria strains.</title>
        <authorList>
            <person name="Klenk H.-P."/>
        </authorList>
    </citation>
    <scope>NUCLEOTIDE SEQUENCE [LARGE SCALE GENOMIC DNA]</scope>
    <source>
        <strain evidence="3 4">DSM 45679</strain>
    </source>
</reference>
<evidence type="ECO:0000259" key="2">
    <source>
        <dbReference type="Pfam" id="PF01494"/>
    </source>
</evidence>
<dbReference type="EMBL" id="VFML01000001">
    <property type="protein sequence ID" value="TQJ02776.1"/>
    <property type="molecule type" value="Genomic_DNA"/>
</dbReference>
<evidence type="ECO:0000256" key="1">
    <source>
        <dbReference type="SAM" id="MobiDB-lite"/>
    </source>
</evidence>
<name>A0A542DIA5_AMYCI</name>
<feature type="domain" description="FAD-binding" evidence="2">
    <location>
        <begin position="9"/>
        <end position="345"/>
    </location>
</feature>
<dbReference type="Pfam" id="PF01494">
    <property type="entry name" value="FAD_binding_3"/>
    <property type="match status" value="1"/>
</dbReference>